<evidence type="ECO:0000313" key="6">
    <source>
        <dbReference type="EMBL" id="EAQ96309.1"/>
    </source>
</evidence>
<dbReference type="STRING" id="314285.KT71_13020"/>
<reference evidence="6 7" key="2">
    <citation type="journal article" date="2009" name="PLoS ONE">
        <title>The photosynthetic apparatus and its regulation in the aerobic gammaproteobacterium Congregibacter litoralis gen. nov., sp. nov.</title>
        <authorList>
            <person name="Spring S."/>
            <person name="Lunsdorf H."/>
            <person name="Fuchs B.M."/>
            <person name="Tindall B.J."/>
        </authorList>
    </citation>
    <scope>NUCLEOTIDE SEQUENCE [LARGE SCALE GENOMIC DNA]</scope>
    <source>
        <strain evidence="6">KT71</strain>
    </source>
</reference>
<dbReference type="GO" id="GO:0006189">
    <property type="term" value="P:'de novo' IMP biosynthetic process"/>
    <property type="evidence" value="ECO:0007669"/>
    <property type="project" value="UniProtKB-UniRule"/>
</dbReference>
<dbReference type="HOGENOM" id="CLU_038395_3_0_6"/>
<organism evidence="6 7">
    <name type="scientific">Congregibacter litoralis KT71</name>
    <dbReference type="NCBI Taxonomy" id="314285"/>
    <lineage>
        <taxon>Bacteria</taxon>
        <taxon>Pseudomonadati</taxon>
        <taxon>Pseudomonadota</taxon>
        <taxon>Gammaproteobacteria</taxon>
        <taxon>Cellvibrionales</taxon>
        <taxon>Halieaceae</taxon>
        <taxon>Congregibacter</taxon>
    </lineage>
</organism>
<dbReference type="UniPathway" id="UPA00074">
    <property type="reaction ID" value="UER00170"/>
</dbReference>
<dbReference type="NCBIfam" id="TIGR00655">
    <property type="entry name" value="PurU"/>
    <property type="match status" value="1"/>
</dbReference>
<dbReference type="CDD" id="cd08648">
    <property type="entry name" value="FMT_core_Formyl-FH4-Hydrolase_C"/>
    <property type="match status" value="1"/>
</dbReference>
<dbReference type="eggNOG" id="COG0788">
    <property type="taxonomic scope" value="Bacteria"/>
</dbReference>
<keyword evidence="1 3" id="KW-0554">One-carbon metabolism</keyword>
<dbReference type="CDD" id="cd04875">
    <property type="entry name" value="ACT_F4HF-DF"/>
    <property type="match status" value="1"/>
</dbReference>
<dbReference type="EMBL" id="AAOA02000001">
    <property type="protein sequence ID" value="EAQ96309.1"/>
    <property type="molecule type" value="Genomic_DNA"/>
</dbReference>
<gene>
    <name evidence="3" type="primary">purU</name>
    <name evidence="6" type="ORF">KT71_13020</name>
</gene>
<dbReference type="AlphaFoldDB" id="A4AC81"/>
<evidence type="ECO:0000256" key="1">
    <source>
        <dbReference type="ARBA" id="ARBA00022563"/>
    </source>
</evidence>
<evidence type="ECO:0000259" key="5">
    <source>
        <dbReference type="PROSITE" id="PS51671"/>
    </source>
</evidence>
<dbReference type="NCBIfam" id="NF004684">
    <property type="entry name" value="PRK06027.1"/>
    <property type="match status" value="1"/>
</dbReference>
<evidence type="ECO:0000256" key="3">
    <source>
        <dbReference type="HAMAP-Rule" id="MF_01927"/>
    </source>
</evidence>
<reference evidence="6 7" key="1">
    <citation type="journal article" date="2007" name="Proc. Natl. Acad. Sci. U.S.A.">
        <title>Characterization of a marine gammaproteobacterium capable of aerobic anoxygenic photosynthesis.</title>
        <authorList>
            <person name="Fuchs B.M."/>
            <person name="Spring S."/>
            <person name="Teeling H."/>
            <person name="Quast C."/>
            <person name="Wulf J."/>
            <person name="Schattenhofer M."/>
            <person name="Yan S."/>
            <person name="Ferriera S."/>
            <person name="Johnson J."/>
            <person name="Glockner F.O."/>
            <person name="Amann R."/>
        </authorList>
    </citation>
    <scope>NUCLEOTIDE SEQUENCE [LARGE SCALE GENOMIC DNA]</scope>
    <source>
        <strain evidence="6">KT71</strain>
    </source>
</reference>
<dbReference type="PIRSF" id="PIRSF036480">
    <property type="entry name" value="FormyFH4_hydr"/>
    <property type="match status" value="1"/>
</dbReference>
<dbReference type="PROSITE" id="PS51671">
    <property type="entry name" value="ACT"/>
    <property type="match status" value="1"/>
</dbReference>
<proteinExistence type="inferred from homology"/>
<evidence type="ECO:0000313" key="7">
    <source>
        <dbReference type="Proteomes" id="UP000019205"/>
    </source>
</evidence>
<dbReference type="Pfam" id="PF00551">
    <property type="entry name" value="Formyl_trans_N"/>
    <property type="match status" value="1"/>
</dbReference>
<dbReference type="InterPro" id="IPR002376">
    <property type="entry name" value="Formyl_transf_N"/>
</dbReference>
<feature type="domain" description="ACT" evidence="5">
    <location>
        <begin position="9"/>
        <end position="88"/>
    </location>
</feature>
<dbReference type="PANTHER" id="PTHR42706">
    <property type="entry name" value="FORMYLTETRAHYDROFOLATE DEFORMYLASE"/>
    <property type="match status" value="1"/>
</dbReference>
<dbReference type="GO" id="GO:0008864">
    <property type="term" value="F:formyltetrahydrofolate deformylase activity"/>
    <property type="evidence" value="ECO:0007669"/>
    <property type="project" value="UniProtKB-UniRule"/>
</dbReference>
<keyword evidence="3" id="KW-0658">Purine biosynthesis</keyword>
<dbReference type="InterPro" id="IPR045865">
    <property type="entry name" value="ACT-like_dom_sf"/>
</dbReference>
<keyword evidence="2 3" id="KW-0378">Hydrolase</keyword>
<dbReference type="InterPro" id="IPR044074">
    <property type="entry name" value="PurU_ACT"/>
</dbReference>
<dbReference type="Proteomes" id="UP000019205">
    <property type="component" value="Chromosome"/>
</dbReference>
<dbReference type="PRINTS" id="PR01575">
    <property type="entry name" value="FFH4HYDRLASE"/>
</dbReference>
<dbReference type="SUPFAM" id="SSF55021">
    <property type="entry name" value="ACT-like"/>
    <property type="match status" value="1"/>
</dbReference>
<protein>
    <recommendedName>
        <fullName evidence="3 4">Formyltetrahydrofolate deformylase</fullName>
        <ecNumber evidence="3 4">3.5.1.10</ecNumber>
    </recommendedName>
    <alternativeName>
        <fullName evidence="3">Formyl-FH(4) hydrolase</fullName>
    </alternativeName>
</protein>
<dbReference type="InterPro" id="IPR041729">
    <property type="entry name" value="Formyl-FH4-Hydrolase_C"/>
</dbReference>
<dbReference type="PANTHER" id="PTHR42706:SF1">
    <property type="entry name" value="FORMYLTETRAHYDROFOLATE DEFORMYLASE 2, MITOCHONDRIAL"/>
    <property type="match status" value="1"/>
</dbReference>
<accession>A4AC81</accession>
<dbReference type="InterPro" id="IPR002912">
    <property type="entry name" value="ACT_dom"/>
</dbReference>
<dbReference type="Gene3D" id="3.30.70.260">
    <property type="match status" value="1"/>
</dbReference>
<comment type="caution">
    <text evidence="6">The sequence shown here is derived from an EMBL/GenBank/DDBJ whole genome shotgun (WGS) entry which is preliminary data.</text>
</comment>
<keyword evidence="7" id="KW-1185">Reference proteome</keyword>
<evidence type="ECO:0000256" key="4">
    <source>
        <dbReference type="NCBIfam" id="TIGR00655"/>
    </source>
</evidence>
<dbReference type="GO" id="GO:0006730">
    <property type="term" value="P:one-carbon metabolic process"/>
    <property type="evidence" value="ECO:0007669"/>
    <property type="project" value="UniProtKB-KW"/>
</dbReference>
<dbReference type="HAMAP" id="MF_01927">
    <property type="entry name" value="PurU"/>
    <property type="match status" value="1"/>
</dbReference>
<evidence type="ECO:0000256" key="2">
    <source>
        <dbReference type="ARBA" id="ARBA00022801"/>
    </source>
</evidence>
<dbReference type="SUPFAM" id="SSF53328">
    <property type="entry name" value="Formyltransferase"/>
    <property type="match status" value="1"/>
</dbReference>
<comment type="catalytic activity">
    <reaction evidence="3">
        <text>(6R)-10-formyltetrahydrofolate + H2O = (6S)-5,6,7,8-tetrahydrofolate + formate + H(+)</text>
        <dbReference type="Rhea" id="RHEA:19833"/>
        <dbReference type="ChEBI" id="CHEBI:15377"/>
        <dbReference type="ChEBI" id="CHEBI:15378"/>
        <dbReference type="ChEBI" id="CHEBI:15740"/>
        <dbReference type="ChEBI" id="CHEBI:57453"/>
        <dbReference type="ChEBI" id="CHEBI:195366"/>
        <dbReference type="EC" id="3.5.1.10"/>
    </reaction>
</comment>
<comment type="function">
    <text evidence="3">Catalyzes the hydrolysis of 10-formyltetrahydrofolate (formyl-FH4) to formate and tetrahydrofolate (FH4).</text>
</comment>
<feature type="active site" evidence="3">
    <location>
        <position position="231"/>
    </location>
</feature>
<comment type="pathway">
    <text evidence="3">Purine metabolism; IMP biosynthesis via de novo pathway; formate from 10-formyl-5,6,7,8-tetrahydrofolate: step 1/1.</text>
</comment>
<dbReference type="InterPro" id="IPR004810">
    <property type="entry name" value="PurU"/>
</dbReference>
<dbReference type="InterPro" id="IPR036477">
    <property type="entry name" value="Formyl_transf_N_sf"/>
</dbReference>
<dbReference type="EC" id="3.5.1.10" evidence="3 4"/>
<sequence length="286" mass="31785">MSDPGQSYILTFSCPDSIGVVARYSQLFFECGINITEISNYTDPVSDTFFLRCVFDVSGMSCSLEQFEARLRPVADELQMTYLLRCVSTLPKIVVAVSRYDHCLTALLTKQRAGALPAQIVAVVSNHEDCRGLSEWHGVPFHYLPVTPESKPVQEAEMLAILRESEADLLVLARYMQILSDELCSQLSGRAINIHHSFLPGFKGAKPYHQAYDRGVKVIGATAHYVTADLDEGPIIAQEVRPIDHEISVEQMVHLGHDTEATALSQAVRLHCEQRVILNGQRTVVL</sequence>
<dbReference type="RefSeq" id="WP_008295040.1">
    <property type="nucleotide sequence ID" value="NZ_CM002299.1"/>
</dbReference>
<name>A4AC81_9GAMM</name>
<dbReference type="Gene3D" id="3.40.50.170">
    <property type="entry name" value="Formyl transferase, N-terminal domain"/>
    <property type="match status" value="1"/>
</dbReference>
<dbReference type="OrthoDB" id="9806170at2"/>
<comment type="similarity">
    <text evidence="3">Belongs to the PurU family.</text>
</comment>